<name>A0A0C2IZL5_THEKT</name>
<proteinExistence type="predicted"/>
<evidence type="ECO:0000313" key="1">
    <source>
        <dbReference type="EMBL" id="KII62242.1"/>
    </source>
</evidence>
<organism evidence="1 2">
    <name type="scientific">Thelohanellus kitauei</name>
    <name type="common">Myxosporean</name>
    <dbReference type="NCBI Taxonomy" id="669202"/>
    <lineage>
        <taxon>Eukaryota</taxon>
        <taxon>Metazoa</taxon>
        <taxon>Cnidaria</taxon>
        <taxon>Myxozoa</taxon>
        <taxon>Myxosporea</taxon>
        <taxon>Bivalvulida</taxon>
        <taxon>Platysporina</taxon>
        <taxon>Myxobolidae</taxon>
        <taxon>Thelohanellus</taxon>
    </lineage>
</organism>
<keyword evidence="2" id="KW-1185">Reference proteome</keyword>
<dbReference type="Proteomes" id="UP000031668">
    <property type="component" value="Unassembled WGS sequence"/>
</dbReference>
<comment type="caution">
    <text evidence="1">The sequence shown here is derived from an EMBL/GenBank/DDBJ whole genome shotgun (WGS) entry which is preliminary data.</text>
</comment>
<evidence type="ECO:0000313" key="2">
    <source>
        <dbReference type="Proteomes" id="UP000031668"/>
    </source>
</evidence>
<dbReference type="EMBL" id="JWZT01005048">
    <property type="protein sequence ID" value="KII62242.1"/>
    <property type="molecule type" value="Genomic_DNA"/>
</dbReference>
<sequence>MDDLCCPYYERMHTTDGRNYYFDIFIEDEVPYLKLSYICSGTHLSITFELAALDHVVRSVAKLHEHYKYLRRSDDLNYHNNLIFKRGRGIIIMGSRSINRIYYHRNIDLSSTEQPD</sequence>
<dbReference type="AlphaFoldDB" id="A0A0C2IZL5"/>
<reference evidence="1 2" key="1">
    <citation type="journal article" date="2014" name="Genome Biol. Evol.">
        <title>The genome of the myxosporean Thelohanellus kitauei shows adaptations to nutrient acquisition within its fish host.</title>
        <authorList>
            <person name="Yang Y."/>
            <person name="Xiong J."/>
            <person name="Zhou Z."/>
            <person name="Huo F."/>
            <person name="Miao W."/>
            <person name="Ran C."/>
            <person name="Liu Y."/>
            <person name="Zhang J."/>
            <person name="Feng J."/>
            <person name="Wang M."/>
            <person name="Wang M."/>
            <person name="Wang L."/>
            <person name="Yao B."/>
        </authorList>
    </citation>
    <scope>NUCLEOTIDE SEQUENCE [LARGE SCALE GENOMIC DNA]</scope>
    <source>
        <strain evidence="1">Wuqing</strain>
    </source>
</reference>
<gene>
    <name evidence="1" type="ORF">RF11_06879</name>
</gene>
<protein>
    <submittedName>
        <fullName evidence="1">Uncharacterized protein</fullName>
    </submittedName>
</protein>
<accession>A0A0C2IZL5</accession>